<evidence type="ECO:0000313" key="9">
    <source>
        <dbReference type="Proteomes" id="UP000606044"/>
    </source>
</evidence>
<dbReference type="PIRSF" id="PIRSF015582">
    <property type="entry name" value="Cit_lyase_B"/>
    <property type="match status" value="1"/>
</dbReference>
<comment type="similarity">
    <text evidence="2">Belongs to the HpcH/HpaI aldolase family.</text>
</comment>
<evidence type="ECO:0000256" key="3">
    <source>
        <dbReference type="ARBA" id="ARBA00022723"/>
    </source>
</evidence>
<evidence type="ECO:0000256" key="1">
    <source>
        <dbReference type="ARBA" id="ARBA00001946"/>
    </source>
</evidence>
<dbReference type="PANTHER" id="PTHR32308">
    <property type="entry name" value="LYASE BETA SUBUNIT, PUTATIVE (AFU_ORTHOLOGUE AFUA_4G13030)-RELATED"/>
    <property type="match status" value="1"/>
</dbReference>
<dbReference type="InterPro" id="IPR005000">
    <property type="entry name" value="Aldolase/citrate-lyase_domain"/>
</dbReference>
<dbReference type="Proteomes" id="UP000606044">
    <property type="component" value="Unassembled WGS sequence"/>
</dbReference>
<feature type="binding site" evidence="6">
    <location>
        <position position="127"/>
    </location>
    <ligand>
        <name>Mg(2+)</name>
        <dbReference type="ChEBI" id="CHEBI:18420"/>
    </ligand>
</feature>
<dbReference type="AlphaFoldDB" id="A0A917FDK3"/>
<feature type="binding site" evidence="6">
    <location>
        <position position="156"/>
    </location>
    <ligand>
        <name>Mg(2+)</name>
        <dbReference type="ChEBI" id="CHEBI:18420"/>
    </ligand>
</feature>
<dbReference type="Pfam" id="PF03328">
    <property type="entry name" value="HpcH_HpaI"/>
    <property type="match status" value="1"/>
</dbReference>
<dbReference type="EMBL" id="BMCT01000004">
    <property type="protein sequence ID" value="GGF69033.1"/>
    <property type="molecule type" value="Genomic_DNA"/>
</dbReference>
<dbReference type="GO" id="GO:0006107">
    <property type="term" value="P:oxaloacetate metabolic process"/>
    <property type="evidence" value="ECO:0007669"/>
    <property type="project" value="TreeGrafter"/>
</dbReference>
<dbReference type="GO" id="GO:0000287">
    <property type="term" value="F:magnesium ion binding"/>
    <property type="evidence" value="ECO:0007669"/>
    <property type="project" value="TreeGrafter"/>
</dbReference>
<evidence type="ECO:0000256" key="6">
    <source>
        <dbReference type="PIRSR" id="PIRSR015582-2"/>
    </source>
</evidence>
<dbReference type="PANTHER" id="PTHR32308:SF0">
    <property type="entry name" value="HPCH_HPAI ALDOLASE_CITRATE LYASE DOMAIN-CONTAINING PROTEIN"/>
    <property type="match status" value="1"/>
</dbReference>
<name>A0A917FDK3_9HYPH</name>
<feature type="binding site" evidence="5">
    <location>
        <position position="127"/>
    </location>
    <ligand>
        <name>substrate</name>
    </ligand>
</feature>
<reference evidence="8" key="1">
    <citation type="journal article" date="2014" name="Int. J. Syst. Evol. Microbiol.">
        <title>Complete genome sequence of Corynebacterium casei LMG S-19264T (=DSM 44701T), isolated from a smear-ripened cheese.</title>
        <authorList>
            <consortium name="US DOE Joint Genome Institute (JGI-PGF)"/>
            <person name="Walter F."/>
            <person name="Albersmeier A."/>
            <person name="Kalinowski J."/>
            <person name="Ruckert C."/>
        </authorList>
    </citation>
    <scope>NUCLEOTIDE SEQUENCE</scope>
    <source>
        <strain evidence="8">CCM 7897</strain>
    </source>
</reference>
<evidence type="ECO:0000256" key="5">
    <source>
        <dbReference type="PIRSR" id="PIRSR015582-1"/>
    </source>
</evidence>
<dbReference type="InterPro" id="IPR011206">
    <property type="entry name" value="Citrate_lyase_beta/mcl1/mcl2"/>
</dbReference>
<comment type="caution">
    <text evidence="8">The sequence shown here is derived from an EMBL/GenBank/DDBJ whole genome shotgun (WGS) entry which is preliminary data.</text>
</comment>
<dbReference type="InterPro" id="IPR015813">
    <property type="entry name" value="Pyrv/PenolPyrv_kinase-like_dom"/>
</dbReference>
<keyword evidence="8" id="KW-0456">Lyase</keyword>
<keyword evidence="4 6" id="KW-0460">Magnesium</keyword>
<sequence length="293" mass="30519">MMRSFLFVPGDSARKFEKASGGTADALILDLEDSVALPAKPAARAQVLEMLRAPRRQKLFVRVNALDTGLTAADVAAVMPGRPDGIVLPKCAGPDHVLQLGHYLDICEALEGEGAAGRTSILAIVTETADSVLALAGARYRGVSPRLWGMAWGAEDLAASVGATSNETEGRFSEPFVLARNLCLMAAAAAGVAAVDTVTTDIGNLAKVDGEARAARRDGFAAKMVIHPSHVDVVNAAFTPSADEVAWAQRIRQAFANEPNAGVVNLDGKMVDKPHLRSAERILAQAGAGTGSA</sequence>
<evidence type="ECO:0000256" key="4">
    <source>
        <dbReference type="ARBA" id="ARBA00022842"/>
    </source>
</evidence>
<evidence type="ECO:0000259" key="7">
    <source>
        <dbReference type="Pfam" id="PF03328"/>
    </source>
</evidence>
<organism evidence="8 9">
    <name type="scientific">Azorhizobium oxalatiphilum</name>
    <dbReference type="NCBI Taxonomy" id="980631"/>
    <lineage>
        <taxon>Bacteria</taxon>
        <taxon>Pseudomonadati</taxon>
        <taxon>Pseudomonadota</taxon>
        <taxon>Alphaproteobacteria</taxon>
        <taxon>Hyphomicrobiales</taxon>
        <taxon>Xanthobacteraceae</taxon>
        <taxon>Azorhizobium</taxon>
    </lineage>
</organism>
<evidence type="ECO:0000256" key="2">
    <source>
        <dbReference type="ARBA" id="ARBA00005568"/>
    </source>
</evidence>
<keyword evidence="3 6" id="KW-0479">Metal-binding</keyword>
<dbReference type="Gene3D" id="3.20.20.60">
    <property type="entry name" value="Phosphoenolpyruvate-binding domains"/>
    <property type="match status" value="1"/>
</dbReference>
<proteinExistence type="inferred from homology"/>
<gene>
    <name evidence="8" type="ORF">GCM10007301_30890</name>
</gene>
<dbReference type="GO" id="GO:0016829">
    <property type="term" value="F:lyase activity"/>
    <property type="evidence" value="ECO:0007669"/>
    <property type="project" value="UniProtKB-KW"/>
</dbReference>
<feature type="binding site" evidence="5">
    <location>
        <position position="62"/>
    </location>
    <ligand>
        <name>substrate</name>
    </ligand>
</feature>
<accession>A0A917FDK3</accession>
<reference evidence="8" key="2">
    <citation type="submission" date="2020-09" db="EMBL/GenBank/DDBJ databases">
        <authorList>
            <person name="Sun Q."/>
            <person name="Sedlacek I."/>
        </authorList>
    </citation>
    <scope>NUCLEOTIDE SEQUENCE</scope>
    <source>
        <strain evidence="8">CCM 7897</strain>
    </source>
</reference>
<dbReference type="SUPFAM" id="SSF51621">
    <property type="entry name" value="Phosphoenolpyruvate/pyruvate domain"/>
    <property type="match status" value="1"/>
</dbReference>
<dbReference type="InterPro" id="IPR040442">
    <property type="entry name" value="Pyrv_kinase-like_dom_sf"/>
</dbReference>
<feature type="domain" description="HpcH/HpaI aldolase/citrate lyase" evidence="7">
    <location>
        <begin position="3"/>
        <end position="228"/>
    </location>
</feature>
<keyword evidence="9" id="KW-1185">Reference proteome</keyword>
<comment type="cofactor">
    <cofactor evidence="1">
        <name>Mg(2+)</name>
        <dbReference type="ChEBI" id="CHEBI:18420"/>
    </cofactor>
</comment>
<evidence type="ECO:0000313" key="8">
    <source>
        <dbReference type="EMBL" id="GGF69033.1"/>
    </source>
</evidence>
<protein>
    <submittedName>
        <fullName evidence="8">CoA ester lyase</fullName>
    </submittedName>
</protein>